<keyword evidence="5" id="KW-1185">Reference proteome</keyword>
<evidence type="ECO:0000256" key="1">
    <source>
        <dbReference type="SAM" id="MobiDB-lite"/>
    </source>
</evidence>
<keyword evidence="2" id="KW-0812">Transmembrane</keyword>
<dbReference type="SUPFAM" id="SSF46565">
    <property type="entry name" value="Chaperone J-domain"/>
    <property type="match status" value="1"/>
</dbReference>
<protein>
    <recommendedName>
        <fullName evidence="3">J domain-containing protein</fullName>
    </recommendedName>
</protein>
<evidence type="ECO:0000256" key="2">
    <source>
        <dbReference type="SAM" id="Phobius"/>
    </source>
</evidence>
<name>A0A7Y9EF83_9ACTN</name>
<dbReference type="Gene3D" id="1.10.287.110">
    <property type="entry name" value="DnaJ domain"/>
    <property type="match status" value="1"/>
</dbReference>
<dbReference type="PROSITE" id="PS50076">
    <property type="entry name" value="DNAJ_2"/>
    <property type="match status" value="1"/>
</dbReference>
<dbReference type="CDD" id="cd06257">
    <property type="entry name" value="DnaJ"/>
    <property type="match status" value="1"/>
</dbReference>
<proteinExistence type="predicted"/>
<dbReference type="SMART" id="SM00271">
    <property type="entry name" value="DnaJ"/>
    <property type="match status" value="1"/>
</dbReference>
<dbReference type="AlphaFoldDB" id="A0A7Y9EF83"/>
<gene>
    <name evidence="4" type="ORF">BJY14_002663</name>
</gene>
<dbReference type="Proteomes" id="UP000529783">
    <property type="component" value="Unassembled WGS sequence"/>
</dbReference>
<feature type="region of interest" description="Disordered" evidence="1">
    <location>
        <begin position="58"/>
        <end position="128"/>
    </location>
</feature>
<evidence type="ECO:0000313" key="5">
    <source>
        <dbReference type="Proteomes" id="UP000529783"/>
    </source>
</evidence>
<evidence type="ECO:0000259" key="3">
    <source>
        <dbReference type="PROSITE" id="PS50076"/>
    </source>
</evidence>
<dbReference type="InterPro" id="IPR052763">
    <property type="entry name" value="DnaJ_C4"/>
</dbReference>
<dbReference type="EMBL" id="JACCBA010000001">
    <property type="protein sequence ID" value="NYD46680.1"/>
    <property type="molecule type" value="Genomic_DNA"/>
</dbReference>
<feature type="transmembrane region" description="Helical" evidence="2">
    <location>
        <begin position="222"/>
        <end position="247"/>
    </location>
</feature>
<evidence type="ECO:0000313" key="4">
    <source>
        <dbReference type="EMBL" id="NYD46680.1"/>
    </source>
</evidence>
<feature type="transmembrane region" description="Helical" evidence="2">
    <location>
        <begin position="171"/>
        <end position="189"/>
    </location>
</feature>
<feature type="compositionally biased region" description="Low complexity" evidence="1">
    <location>
        <begin position="92"/>
        <end position="104"/>
    </location>
</feature>
<dbReference type="Pfam" id="PF00226">
    <property type="entry name" value="DnaJ"/>
    <property type="match status" value="1"/>
</dbReference>
<reference evidence="4 5" key="1">
    <citation type="submission" date="2020-07" db="EMBL/GenBank/DDBJ databases">
        <title>Sequencing the genomes of 1000 actinobacteria strains.</title>
        <authorList>
            <person name="Klenk H.-P."/>
        </authorList>
    </citation>
    <scope>NUCLEOTIDE SEQUENCE [LARGE SCALE GENOMIC DNA]</scope>
    <source>
        <strain evidence="4 5">DSM 40398</strain>
    </source>
</reference>
<feature type="transmembrane region" description="Helical" evidence="2">
    <location>
        <begin position="144"/>
        <end position="165"/>
    </location>
</feature>
<dbReference type="PROSITE" id="PS00636">
    <property type="entry name" value="DNAJ_1"/>
    <property type="match status" value="1"/>
</dbReference>
<dbReference type="RefSeq" id="WP_218905340.1">
    <property type="nucleotide sequence ID" value="NZ_JACCBA010000001.1"/>
</dbReference>
<sequence>MRSDQPDYYELLGVERTAEPEEITRAYRRAMRAVHPDASGTSGLFRLVKTAYDTLKDPASRAAYDARGRTAPPEPPRSRPEPDPAPEPGPDPRQGQGQQNGARQEGARSGGPSGTPPPGPSFTKPQAPAPASALRVRPRFGSHWIRVAAVAVWAVAFLAAVYVLWPAGLPVGFLLLLAFPLVAMPLIALESTLRSLSWLWAVCVLTFAGGAALAAAETEGGAFWTLCGVLLGLAVGGAGLAAAPYLVRKGRELDRLIAPDSLEYQVFNVPGAGLDGDLSRQVVARESAAGLERLARLDGVRIVHALMAPQPSGRAPHYVEHVVLRGDRLAVVMARRWPAGTYAWTSKGALTTIGRPFPGGDTGIGAAVKEIRKVVPRRVRVRGFVAVLPDDPAPSSRVRFPEPEYGDLLAGDLEQVRERIADWLGQGAPVVDRRVLAALLPHLRRP</sequence>
<organism evidence="4 5">
    <name type="scientific">Actinomadura luteofluorescens</name>
    <dbReference type="NCBI Taxonomy" id="46163"/>
    <lineage>
        <taxon>Bacteria</taxon>
        <taxon>Bacillati</taxon>
        <taxon>Actinomycetota</taxon>
        <taxon>Actinomycetes</taxon>
        <taxon>Streptosporangiales</taxon>
        <taxon>Thermomonosporaceae</taxon>
        <taxon>Actinomadura</taxon>
    </lineage>
</organism>
<dbReference type="InterPro" id="IPR001623">
    <property type="entry name" value="DnaJ_domain"/>
</dbReference>
<dbReference type="InterPro" id="IPR018253">
    <property type="entry name" value="DnaJ_domain_CS"/>
</dbReference>
<comment type="caution">
    <text evidence="4">The sequence shown here is derived from an EMBL/GenBank/DDBJ whole genome shotgun (WGS) entry which is preliminary data.</text>
</comment>
<feature type="domain" description="J" evidence="3">
    <location>
        <begin position="7"/>
        <end position="68"/>
    </location>
</feature>
<accession>A0A7Y9EF83</accession>
<dbReference type="InterPro" id="IPR036869">
    <property type="entry name" value="J_dom_sf"/>
</dbReference>
<dbReference type="PANTHER" id="PTHR44825:SF1">
    <property type="entry name" value="DNAJ HOMOLOG SUBFAMILY C MEMBER 4"/>
    <property type="match status" value="1"/>
</dbReference>
<keyword evidence="2" id="KW-1133">Transmembrane helix</keyword>
<dbReference type="PRINTS" id="PR00625">
    <property type="entry name" value="JDOMAIN"/>
</dbReference>
<dbReference type="PANTHER" id="PTHR44825">
    <property type="match status" value="1"/>
</dbReference>
<keyword evidence="2" id="KW-0472">Membrane</keyword>
<feature type="transmembrane region" description="Helical" evidence="2">
    <location>
        <begin position="196"/>
        <end position="216"/>
    </location>
</feature>
<feature type="compositionally biased region" description="Basic and acidic residues" evidence="1">
    <location>
        <begin position="58"/>
        <end position="68"/>
    </location>
</feature>